<dbReference type="InterPro" id="IPR011042">
    <property type="entry name" value="6-blade_b-propeller_TolB-like"/>
</dbReference>
<dbReference type="GO" id="GO:0019853">
    <property type="term" value="P:L-ascorbic acid biosynthetic process"/>
    <property type="evidence" value="ECO:0007669"/>
    <property type="project" value="TreeGrafter"/>
</dbReference>
<feature type="binding site" evidence="3">
    <location>
        <position position="108"/>
    </location>
    <ligand>
        <name>substrate</name>
    </ligand>
</feature>
<feature type="binding site" evidence="3">
    <location>
        <position position="205"/>
    </location>
    <ligand>
        <name>a divalent metal cation</name>
        <dbReference type="ChEBI" id="CHEBI:60240"/>
    </ligand>
</feature>
<comment type="caution">
    <text evidence="5">The sequence shown here is derived from an EMBL/GenBank/DDBJ whole genome shotgun (WGS) entry which is preliminary data.</text>
</comment>
<feature type="binding site" evidence="3">
    <location>
        <position position="110"/>
    </location>
    <ligand>
        <name>substrate</name>
    </ligand>
</feature>
<evidence type="ECO:0000256" key="2">
    <source>
        <dbReference type="PIRSR" id="PIRSR605511-1"/>
    </source>
</evidence>
<comment type="cofactor">
    <cofactor evidence="3">
        <name>Zn(2+)</name>
        <dbReference type="ChEBI" id="CHEBI:29105"/>
    </cofactor>
    <text evidence="3">Binds 1 divalent metal cation per subunit.</text>
</comment>
<dbReference type="GO" id="GO:0005509">
    <property type="term" value="F:calcium ion binding"/>
    <property type="evidence" value="ECO:0007669"/>
    <property type="project" value="TreeGrafter"/>
</dbReference>
<evidence type="ECO:0000256" key="3">
    <source>
        <dbReference type="PIRSR" id="PIRSR605511-2"/>
    </source>
</evidence>
<feature type="binding site" evidence="3">
    <location>
        <position position="155"/>
    </location>
    <ligand>
        <name>a divalent metal cation</name>
        <dbReference type="ChEBI" id="CHEBI:60240"/>
    </ligand>
</feature>
<proteinExistence type="inferred from homology"/>
<keyword evidence="3" id="KW-0862">Zinc</keyword>
<dbReference type="AlphaFoldDB" id="A0A2T2WLZ7"/>
<sequence length="303" mass="33687">MRRAKGRRVGMRVELACDVKAEVGESPVWDIQRGGLWWVDLLRGELHFWESRAGDVVRARVGQSLGFVVPSLRSDSFVVGLADGIGVLTTDGQYTLMKAVEADRRNFRMNDGKCDRQGRLWAGTMNDATHRDGCLYRVDADWQVTKVAESLGVPNGIGWTRNGTRMYFADTGRARLEMWDFDPSNGERTEMSNVIEFDESDGGPDGLTVDAEDCVWVCLWGGHQVRRYAPSGEWLETIEVPALNVASCVFGGDDLRDLYVTTARYGMSTTDLQRWPLSGALFRCRPGVQGVPADPFSGRLALP</sequence>
<dbReference type="Pfam" id="PF08450">
    <property type="entry name" value="SGL"/>
    <property type="match status" value="1"/>
</dbReference>
<feature type="active site" description="Proton donor/acceptor" evidence="2">
    <location>
        <position position="205"/>
    </location>
</feature>
<dbReference type="EMBL" id="PXYV01000007">
    <property type="protein sequence ID" value="PSR23253.1"/>
    <property type="molecule type" value="Genomic_DNA"/>
</dbReference>
<feature type="binding site" evidence="3">
    <location>
        <position position="25"/>
    </location>
    <ligand>
        <name>a divalent metal cation</name>
        <dbReference type="ChEBI" id="CHEBI:60240"/>
    </ligand>
</feature>
<dbReference type="Proteomes" id="UP000241848">
    <property type="component" value="Unassembled WGS sequence"/>
</dbReference>
<name>A0A2T2WLZ7_9FIRM</name>
<dbReference type="GO" id="GO:0004341">
    <property type="term" value="F:gluconolactonase activity"/>
    <property type="evidence" value="ECO:0007669"/>
    <property type="project" value="TreeGrafter"/>
</dbReference>
<organism evidence="5 6">
    <name type="scientific">Sulfobacillus acidophilus</name>
    <dbReference type="NCBI Taxonomy" id="53633"/>
    <lineage>
        <taxon>Bacteria</taxon>
        <taxon>Bacillati</taxon>
        <taxon>Bacillota</taxon>
        <taxon>Clostridia</taxon>
        <taxon>Eubacteriales</taxon>
        <taxon>Clostridiales Family XVII. Incertae Sedis</taxon>
        <taxon>Sulfobacillus</taxon>
    </lineage>
</organism>
<comment type="similarity">
    <text evidence="1">Belongs to the SMP-30/CGR1 family.</text>
</comment>
<dbReference type="InterPro" id="IPR013658">
    <property type="entry name" value="SGL"/>
</dbReference>
<feature type="domain" description="SMP-30/Gluconolactonase/LRE-like region" evidence="4">
    <location>
        <begin position="23"/>
        <end position="264"/>
    </location>
</feature>
<evidence type="ECO:0000259" key="4">
    <source>
        <dbReference type="Pfam" id="PF08450"/>
    </source>
</evidence>
<gene>
    <name evidence="5" type="ORF">C7B45_03950</name>
</gene>
<evidence type="ECO:0000256" key="1">
    <source>
        <dbReference type="ARBA" id="ARBA00008853"/>
    </source>
</evidence>
<dbReference type="PRINTS" id="PR01790">
    <property type="entry name" value="SMP30FAMILY"/>
</dbReference>
<dbReference type="PANTHER" id="PTHR10907">
    <property type="entry name" value="REGUCALCIN"/>
    <property type="match status" value="1"/>
</dbReference>
<accession>A0A2T2WLZ7</accession>
<dbReference type="PANTHER" id="PTHR10907:SF47">
    <property type="entry name" value="REGUCALCIN"/>
    <property type="match status" value="1"/>
</dbReference>
<dbReference type="SUPFAM" id="SSF63829">
    <property type="entry name" value="Calcium-dependent phosphotriesterase"/>
    <property type="match status" value="1"/>
</dbReference>
<keyword evidence="3" id="KW-0479">Metal-binding</keyword>
<reference evidence="5 6" key="1">
    <citation type="journal article" date="2014" name="BMC Genomics">
        <title>Comparison of environmental and isolate Sulfobacillus genomes reveals diverse carbon, sulfur, nitrogen, and hydrogen metabolisms.</title>
        <authorList>
            <person name="Justice N.B."/>
            <person name="Norman A."/>
            <person name="Brown C.T."/>
            <person name="Singh A."/>
            <person name="Thomas B.C."/>
            <person name="Banfield J.F."/>
        </authorList>
    </citation>
    <scope>NUCLEOTIDE SEQUENCE [LARGE SCALE GENOMIC DNA]</scope>
    <source>
        <strain evidence="5">AMDSBA3</strain>
    </source>
</reference>
<dbReference type="Gene3D" id="2.120.10.30">
    <property type="entry name" value="TolB, C-terminal domain"/>
    <property type="match status" value="1"/>
</dbReference>
<dbReference type="InterPro" id="IPR005511">
    <property type="entry name" value="SMP-30"/>
</dbReference>
<evidence type="ECO:0000313" key="6">
    <source>
        <dbReference type="Proteomes" id="UP000241848"/>
    </source>
</evidence>
<evidence type="ECO:0000313" key="5">
    <source>
        <dbReference type="EMBL" id="PSR23253.1"/>
    </source>
</evidence>
<protein>
    <submittedName>
        <fullName evidence="5">SMP-30/gluconolaconase/LRE domain protein</fullName>
    </submittedName>
</protein>